<feature type="chain" id="PRO_5044987612" description="Flagella basal body P-ring formation protein FlgA" evidence="4">
    <location>
        <begin position="25"/>
        <end position="243"/>
    </location>
</feature>
<dbReference type="Pfam" id="PF13144">
    <property type="entry name" value="ChapFlgA"/>
    <property type="match status" value="1"/>
</dbReference>
<evidence type="ECO:0000256" key="1">
    <source>
        <dbReference type="ARBA" id="ARBA00004418"/>
    </source>
</evidence>
<comment type="function">
    <text evidence="4">Involved in the assembly process of the P-ring formation. It may associate with FlgF on the rod constituting a structure essential for the P-ring assembly or may act as a modulator protein for the P-ring assembly.</text>
</comment>
<comment type="caution">
    <text evidence="6">The sequence shown here is derived from an EMBL/GenBank/DDBJ whole genome shotgun (WGS) entry which is preliminary data.</text>
</comment>
<evidence type="ECO:0000313" key="6">
    <source>
        <dbReference type="EMBL" id="MDZ5457259.1"/>
    </source>
</evidence>
<comment type="subcellular location">
    <subcellularLocation>
        <location evidence="1 4">Periplasm</location>
    </subcellularLocation>
</comment>
<dbReference type="Gene3D" id="3.90.1210.10">
    <property type="entry name" value="Antifreeze-like/N-acetylneuraminic acid synthase C-terminal domain"/>
    <property type="match status" value="1"/>
</dbReference>
<dbReference type="InterPro" id="IPR013974">
    <property type="entry name" value="SAF"/>
</dbReference>
<dbReference type="EMBL" id="JAXOJX010000016">
    <property type="protein sequence ID" value="MDZ5457259.1"/>
    <property type="molecule type" value="Genomic_DNA"/>
</dbReference>
<sequence length="243" mass="24840">MKALRPLLLPLLGLCAAAAACAQAAAPAAAGAGLEPAVLARVRELAQQAAQAASAELPGARVQLELGTLDPRLRLAPCAQVQPYVPAGQRMWGRARIGLRCMAGAPWNVYLPVTVKVFAPALVMAQALPVGTVLEAAHLAREEVDVAAGASPAVTAAEQALGRALAQSLPAGETLQRAHLRARQWFAAGDTVRVVATGDGYSVSGEAQALGPGLEGQAVRLRTDSGRVISALPVAPRQAEVAP</sequence>
<dbReference type="Proteomes" id="UP001293718">
    <property type="component" value="Unassembled WGS sequence"/>
</dbReference>
<keyword evidence="2 4" id="KW-0732">Signal</keyword>
<keyword evidence="6" id="KW-0969">Cilium</keyword>
<keyword evidence="7" id="KW-1185">Reference proteome</keyword>
<dbReference type="PANTHER" id="PTHR36307">
    <property type="entry name" value="FLAGELLA BASAL BODY P-RING FORMATION PROTEIN FLGA"/>
    <property type="match status" value="1"/>
</dbReference>
<keyword evidence="3 4" id="KW-0574">Periplasm</keyword>
<accession>A0ABU5IDR1</accession>
<evidence type="ECO:0000313" key="7">
    <source>
        <dbReference type="Proteomes" id="UP001293718"/>
    </source>
</evidence>
<comment type="similarity">
    <text evidence="4">Belongs to the FlgA family.</text>
</comment>
<reference evidence="6 7" key="1">
    <citation type="submission" date="2023-11" db="EMBL/GenBank/DDBJ databases">
        <title>Draft genome of Azohydromonas lata strain H1 (DSM1123), a polyhydroxyalkanoate producer.</title>
        <authorList>
            <person name="Traversa D."/>
            <person name="D'Addabbo P."/>
            <person name="Pazzani C."/>
            <person name="Manzari C."/>
            <person name="Chiara M."/>
            <person name="Scrascia M."/>
        </authorList>
    </citation>
    <scope>NUCLEOTIDE SEQUENCE [LARGE SCALE GENOMIC DNA]</scope>
    <source>
        <strain evidence="6 7">H1</strain>
    </source>
</reference>
<dbReference type="InterPro" id="IPR039246">
    <property type="entry name" value="Flagellar_FlgA"/>
</dbReference>
<dbReference type="CDD" id="cd11614">
    <property type="entry name" value="SAF_CpaB_FlgA_like"/>
    <property type="match status" value="1"/>
</dbReference>
<evidence type="ECO:0000256" key="4">
    <source>
        <dbReference type="RuleBase" id="RU362063"/>
    </source>
</evidence>
<protein>
    <recommendedName>
        <fullName evidence="4">Flagella basal body P-ring formation protein FlgA</fullName>
    </recommendedName>
</protein>
<dbReference type="PROSITE" id="PS51257">
    <property type="entry name" value="PROKAR_LIPOPROTEIN"/>
    <property type="match status" value="1"/>
</dbReference>
<evidence type="ECO:0000259" key="5">
    <source>
        <dbReference type="SMART" id="SM00858"/>
    </source>
</evidence>
<evidence type="ECO:0000256" key="3">
    <source>
        <dbReference type="ARBA" id="ARBA00022764"/>
    </source>
</evidence>
<feature type="signal peptide" evidence="4">
    <location>
        <begin position="1"/>
        <end position="24"/>
    </location>
</feature>
<feature type="domain" description="SAF" evidence="5">
    <location>
        <begin position="119"/>
        <end position="181"/>
    </location>
</feature>
<dbReference type="Gene3D" id="2.30.30.760">
    <property type="match status" value="1"/>
</dbReference>
<keyword evidence="6" id="KW-0282">Flagellum</keyword>
<evidence type="ECO:0000256" key="2">
    <source>
        <dbReference type="ARBA" id="ARBA00022729"/>
    </source>
</evidence>
<dbReference type="InterPro" id="IPR017585">
    <property type="entry name" value="SAF_FlgA"/>
</dbReference>
<name>A0ABU5IDR1_9BURK</name>
<dbReference type="PANTHER" id="PTHR36307:SF1">
    <property type="entry name" value="FLAGELLA BASAL BODY P-RING FORMATION PROTEIN FLGA"/>
    <property type="match status" value="1"/>
</dbReference>
<keyword evidence="6" id="KW-0966">Cell projection</keyword>
<dbReference type="NCBIfam" id="TIGR03170">
    <property type="entry name" value="flgA_cterm"/>
    <property type="match status" value="1"/>
</dbReference>
<dbReference type="InterPro" id="IPR041231">
    <property type="entry name" value="FlgA_N"/>
</dbReference>
<organism evidence="6 7">
    <name type="scientific">Azohydromonas lata</name>
    <dbReference type="NCBI Taxonomy" id="45677"/>
    <lineage>
        <taxon>Bacteria</taxon>
        <taxon>Pseudomonadati</taxon>
        <taxon>Pseudomonadota</taxon>
        <taxon>Betaproteobacteria</taxon>
        <taxon>Burkholderiales</taxon>
        <taxon>Sphaerotilaceae</taxon>
        <taxon>Azohydromonas</taxon>
    </lineage>
</organism>
<gene>
    <name evidence="6" type="primary">flgA</name>
    <name evidence="6" type="ORF">SM757_11825</name>
</gene>
<dbReference type="RefSeq" id="WP_157118757.1">
    <property type="nucleotide sequence ID" value="NZ_JAXOJX010000016.1"/>
</dbReference>
<dbReference type="Pfam" id="PF17656">
    <property type="entry name" value="ChapFlgA_N"/>
    <property type="match status" value="1"/>
</dbReference>
<keyword evidence="4" id="KW-1005">Bacterial flagellum biogenesis</keyword>
<dbReference type="SMART" id="SM00858">
    <property type="entry name" value="SAF"/>
    <property type="match status" value="1"/>
</dbReference>
<proteinExistence type="inferred from homology"/>